<dbReference type="SUPFAM" id="SSF54534">
    <property type="entry name" value="FKBP-like"/>
    <property type="match status" value="1"/>
</dbReference>
<dbReference type="GO" id="GO:0003755">
    <property type="term" value="F:peptidyl-prolyl cis-trans isomerase activity"/>
    <property type="evidence" value="ECO:0007669"/>
    <property type="project" value="UniProtKB-EC"/>
</dbReference>
<dbReference type="PROSITE" id="PS51257">
    <property type="entry name" value="PROKAR_LIPOPROTEIN"/>
    <property type="match status" value="1"/>
</dbReference>
<dbReference type="PANTHER" id="PTHR45779:SF7">
    <property type="entry name" value="PEPTIDYLPROLYL ISOMERASE"/>
    <property type="match status" value="1"/>
</dbReference>
<keyword evidence="6" id="KW-0732">Signal</keyword>
<dbReference type="Proteomes" id="UP001169063">
    <property type="component" value="Unassembled WGS sequence"/>
</dbReference>
<protein>
    <recommendedName>
        <fullName evidence="5">Peptidyl-prolyl cis-trans isomerase</fullName>
        <ecNumber evidence="5">5.2.1.8</ecNumber>
    </recommendedName>
</protein>
<keyword evidence="2 4" id="KW-0697">Rotamase</keyword>
<dbReference type="PROSITE" id="PS50059">
    <property type="entry name" value="FKBP_PPIASE"/>
    <property type="match status" value="1"/>
</dbReference>
<keyword evidence="3 4" id="KW-0413">Isomerase</keyword>
<dbReference type="Pfam" id="PF00254">
    <property type="entry name" value="FKBP_C"/>
    <property type="match status" value="1"/>
</dbReference>
<accession>A0ABT8SIN0</accession>
<name>A0ABT8SIN0_9CAUL</name>
<comment type="catalytic activity">
    <reaction evidence="1 4 5">
        <text>[protein]-peptidylproline (omega=180) = [protein]-peptidylproline (omega=0)</text>
        <dbReference type="Rhea" id="RHEA:16237"/>
        <dbReference type="Rhea" id="RHEA-COMP:10747"/>
        <dbReference type="Rhea" id="RHEA-COMP:10748"/>
        <dbReference type="ChEBI" id="CHEBI:83833"/>
        <dbReference type="ChEBI" id="CHEBI:83834"/>
        <dbReference type="EC" id="5.2.1.8"/>
    </reaction>
</comment>
<dbReference type="PANTHER" id="PTHR45779">
    <property type="entry name" value="PEPTIDYLPROLYL ISOMERASE"/>
    <property type="match status" value="1"/>
</dbReference>
<sequence length="174" mass="17950">MAMSFVRASLIAAAAALALSACNRGGGGEAAAEAAAFMERNARAEGVRVLPSGVQYKIERSGPTDGVQPDDNDLVRVHYEGGLVDGTIFDSSYERGAPAVFEAGQVIEGWTDVLQQMRVGDEWIVYIPPELGYGEDGAPPDIPGNAVLVFKIALLGVAETPGGSRNGGGTSALA</sequence>
<gene>
    <name evidence="8" type="ORF">Q0812_00405</name>
</gene>
<keyword evidence="9" id="KW-1185">Reference proteome</keyword>
<feature type="domain" description="PPIase FKBP-type" evidence="7">
    <location>
        <begin position="72"/>
        <end position="158"/>
    </location>
</feature>
<evidence type="ECO:0000256" key="6">
    <source>
        <dbReference type="SAM" id="SignalP"/>
    </source>
</evidence>
<dbReference type="InterPro" id="IPR044609">
    <property type="entry name" value="FKBP2/11"/>
</dbReference>
<feature type="signal peptide" evidence="6">
    <location>
        <begin position="1"/>
        <end position="18"/>
    </location>
</feature>
<dbReference type="InterPro" id="IPR001179">
    <property type="entry name" value="PPIase_FKBP_dom"/>
</dbReference>
<reference evidence="8" key="1">
    <citation type="submission" date="2023-07" db="EMBL/GenBank/DDBJ databases">
        <title>Brevundimonas soil sp. nov., isolated from the soil of chemical plant.</title>
        <authorList>
            <person name="Wu N."/>
        </authorList>
    </citation>
    <scope>NUCLEOTIDE SEQUENCE</scope>
    <source>
        <strain evidence="8">XZ-24</strain>
    </source>
</reference>
<evidence type="ECO:0000259" key="7">
    <source>
        <dbReference type="PROSITE" id="PS50059"/>
    </source>
</evidence>
<evidence type="ECO:0000256" key="2">
    <source>
        <dbReference type="ARBA" id="ARBA00023110"/>
    </source>
</evidence>
<evidence type="ECO:0000313" key="9">
    <source>
        <dbReference type="Proteomes" id="UP001169063"/>
    </source>
</evidence>
<organism evidence="8 9">
    <name type="scientific">Peiella sedimenti</name>
    <dbReference type="NCBI Taxonomy" id="3061083"/>
    <lineage>
        <taxon>Bacteria</taxon>
        <taxon>Pseudomonadati</taxon>
        <taxon>Pseudomonadota</taxon>
        <taxon>Alphaproteobacteria</taxon>
        <taxon>Caulobacterales</taxon>
        <taxon>Caulobacteraceae</taxon>
        <taxon>Peiella</taxon>
    </lineage>
</organism>
<proteinExistence type="inferred from homology"/>
<dbReference type="InterPro" id="IPR000774">
    <property type="entry name" value="PPIase_FKBP_N"/>
</dbReference>
<evidence type="ECO:0000256" key="5">
    <source>
        <dbReference type="RuleBase" id="RU003915"/>
    </source>
</evidence>
<evidence type="ECO:0000256" key="3">
    <source>
        <dbReference type="ARBA" id="ARBA00023235"/>
    </source>
</evidence>
<dbReference type="Pfam" id="PF01346">
    <property type="entry name" value="FKBP_N"/>
    <property type="match status" value="1"/>
</dbReference>
<evidence type="ECO:0000313" key="8">
    <source>
        <dbReference type="EMBL" id="MDO1557885.1"/>
    </source>
</evidence>
<comment type="caution">
    <text evidence="8">The sequence shown here is derived from an EMBL/GenBank/DDBJ whole genome shotgun (WGS) entry which is preliminary data.</text>
</comment>
<evidence type="ECO:0000256" key="1">
    <source>
        <dbReference type="ARBA" id="ARBA00000971"/>
    </source>
</evidence>
<dbReference type="Gene3D" id="3.10.50.40">
    <property type="match status" value="1"/>
</dbReference>
<dbReference type="EC" id="5.2.1.8" evidence="5"/>
<comment type="similarity">
    <text evidence="5">Belongs to the FKBP-type PPIase family.</text>
</comment>
<dbReference type="EMBL" id="JAUKTR010000001">
    <property type="protein sequence ID" value="MDO1557885.1"/>
    <property type="molecule type" value="Genomic_DNA"/>
</dbReference>
<evidence type="ECO:0000256" key="4">
    <source>
        <dbReference type="PROSITE-ProRule" id="PRU00277"/>
    </source>
</evidence>
<dbReference type="InterPro" id="IPR046357">
    <property type="entry name" value="PPIase_dom_sf"/>
</dbReference>
<feature type="chain" id="PRO_5047413803" description="Peptidyl-prolyl cis-trans isomerase" evidence="6">
    <location>
        <begin position="19"/>
        <end position="174"/>
    </location>
</feature>